<organism evidence="1 2">
    <name type="scientific">Caenorhabditis remanei</name>
    <name type="common">Caenorhabditis vulgaris</name>
    <dbReference type="NCBI Taxonomy" id="31234"/>
    <lineage>
        <taxon>Eukaryota</taxon>
        <taxon>Metazoa</taxon>
        <taxon>Ecdysozoa</taxon>
        <taxon>Nematoda</taxon>
        <taxon>Chromadorea</taxon>
        <taxon>Rhabditida</taxon>
        <taxon>Rhabditina</taxon>
        <taxon>Rhabditomorpha</taxon>
        <taxon>Rhabditoidea</taxon>
        <taxon>Rhabditidae</taxon>
        <taxon>Peloderinae</taxon>
        <taxon>Caenorhabditis</taxon>
    </lineage>
</organism>
<protein>
    <submittedName>
        <fullName evidence="1">Uncharacterized protein</fullName>
    </submittedName>
</protein>
<evidence type="ECO:0000313" key="2">
    <source>
        <dbReference type="Proteomes" id="UP000483820"/>
    </source>
</evidence>
<evidence type="ECO:0000313" key="1">
    <source>
        <dbReference type="EMBL" id="KAF1746344.1"/>
    </source>
</evidence>
<dbReference type="KEGG" id="crq:GCK72_022797"/>
<reference evidence="1 2" key="1">
    <citation type="submission" date="2019-12" db="EMBL/GenBank/DDBJ databases">
        <title>Chromosome-level assembly of the Caenorhabditis remanei genome.</title>
        <authorList>
            <person name="Teterina A.A."/>
            <person name="Willis J.H."/>
            <person name="Phillips P.C."/>
        </authorList>
    </citation>
    <scope>NUCLEOTIDE SEQUENCE [LARGE SCALE GENOMIC DNA]</scope>
    <source>
        <strain evidence="1 2">PX506</strain>
        <tissue evidence="1">Whole organism</tissue>
    </source>
</reference>
<dbReference type="CTD" id="9823115"/>
<gene>
    <name evidence="1" type="ORF">GCK72_022797</name>
</gene>
<name>A0A6A5FUX3_CAERE</name>
<accession>A0A6A5FUX3</accession>
<comment type="caution">
    <text evidence="1">The sequence shown here is derived from an EMBL/GenBank/DDBJ whole genome shotgun (WGS) entry which is preliminary data.</text>
</comment>
<proteinExistence type="predicted"/>
<dbReference type="Proteomes" id="UP000483820">
    <property type="component" value="Chromosome X"/>
</dbReference>
<sequence>MLPLTDQRVAYHTTLLKAIQRILQQVLLPTPAQTVDPAANLEISPVTTLETVISTFQTDDRILVEIPDADLFNYVKLVLNHLEKRVSSISHLAPREAEETIMGIQSLRNQFEVLEQTVMCPSDSDTKLNIQSCEQFSRLSGDVETDYSHGNVKHSAVENKVSQLSGKDSC</sequence>
<dbReference type="GeneID" id="9823115"/>
<dbReference type="RefSeq" id="XP_053578636.1">
    <property type="nucleotide sequence ID" value="XM_053735070.1"/>
</dbReference>
<dbReference type="AlphaFoldDB" id="A0A6A5FUX3"/>
<dbReference type="EMBL" id="WUAV01000006">
    <property type="protein sequence ID" value="KAF1746344.1"/>
    <property type="molecule type" value="Genomic_DNA"/>
</dbReference>